<dbReference type="GeneID" id="31773874"/>
<protein>
    <submittedName>
        <fullName evidence="1">Uncharacterized protein</fullName>
    </submittedName>
</protein>
<evidence type="ECO:0000313" key="2">
    <source>
        <dbReference type="Proteomes" id="UP000196803"/>
    </source>
</evidence>
<dbReference type="Proteomes" id="UP000196803">
    <property type="component" value="Unassembled WGS sequence"/>
</dbReference>
<accession>A0ABY1S5U1</accession>
<gene>
    <name evidence="1" type="ORF">SAMN05216240_0522</name>
</gene>
<keyword evidence="2" id="KW-1185">Reference proteome</keyword>
<proteinExistence type="predicted"/>
<comment type="caution">
    <text evidence="1">The sequence shown here is derived from an EMBL/GenBank/DDBJ whole genome shotgun (WGS) entry which is preliminary data.</text>
</comment>
<evidence type="ECO:0000313" key="1">
    <source>
        <dbReference type="EMBL" id="SMR91545.1"/>
    </source>
</evidence>
<reference evidence="1 2" key="1">
    <citation type="submission" date="2017-05" db="EMBL/GenBank/DDBJ databases">
        <authorList>
            <person name="Varghese N."/>
            <person name="Submissions S."/>
        </authorList>
    </citation>
    <scope>NUCLEOTIDE SEQUENCE [LARGE SCALE GENOMIC DNA]</scope>
    <source>
        <strain evidence="1 2">MACB1020</strain>
    </source>
</reference>
<sequence>MLELSKRDEAFFEMVVKFKMVSYDMAREIYRNKKAIYNRIGKMIDEGILKKVGWNNITLTESGARLIEEEYGLKFEPLSNPSMPEMVGRWKNVVRVGFRRYIMPHFTTCWDLKSESRKQREQRGKKEISDKNKVLGVAKGYAIFKVSQKASMKVLSEMIDDIDELVEHDIHRFVILCEGEKLKDFLQVVTKYSTRLRVQALHTLPLSESGLQIMDVIIGIPEWKHRIATAVYSNAFPSRNRLFDFEAGGKLVYIGIDGEMIGKNAVENVLKSSPYRAEILCLKGQEWRFEGIQANLRTITLQEFLNIVGYESTPSSQPSSQTKLGEMQV</sequence>
<organism evidence="1 2">
    <name type="scientific">Caldicellulosiruptor bescii</name>
    <name type="common">Anaerocellum thermophilum</name>
    <dbReference type="NCBI Taxonomy" id="31899"/>
    <lineage>
        <taxon>Bacteria</taxon>
        <taxon>Bacillati</taxon>
        <taxon>Bacillota</taxon>
        <taxon>Bacillota incertae sedis</taxon>
        <taxon>Caldicellulosiruptorales</taxon>
        <taxon>Caldicellulosiruptoraceae</taxon>
        <taxon>Caldicellulosiruptor</taxon>
    </lineage>
</organism>
<name>A0ABY1S5U1_CALBS</name>
<dbReference type="EMBL" id="FXXC01000001">
    <property type="protein sequence ID" value="SMR91545.1"/>
    <property type="molecule type" value="Genomic_DNA"/>
</dbReference>
<dbReference type="RefSeq" id="WP_015908838.1">
    <property type="nucleotide sequence ID" value="NZ_FUZJ01000001.1"/>
</dbReference>